<feature type="compositionally biased region" description="Basic and acidic residues" evidence="1">
    <location>
        <begin position="40"/>
        <end position="61"/>
    </location>
</feature>
<name>A0ABV8YHF7_9ACTN</name>
<evidence type="ECO:0000256" key="1">
    <source>
        <dbReference type="SAM" id="MobiDB-lite"/>
    </source>
</evidence>
<dbReference type="RefSeq" id="WP_386337170.1">
    <property type="nucleotide sequence ID" value="NZ_JBHSFG010000008.1"/>
</dbReference>
<dbReference type="Proteomes" id="UP001596012">
    <property type="component" value="Unassembled WGS sequence"/>
</dbReference>
<accession>A0ABV8YHF7</accession>
<comment type="caution">
    <text evidence="2">The sequence shown here is derived from an EMBL/GenBank/DDBJ whole genome shotgun (WGS) entry which is preliminary data.</text>
</comment>
<reference evidence="3" key="1">
    <citation type="journal article" date="2019" name="Int. J. Syst. Evol. Microbiol.">
        <title>The Global Catalogue of Microorganisms (GCM) 10K type strain sequencing project: providing services to taxonomists for standard genome sequencing and annotation.</title>
        <authorList>
            <consortium name="The Broad Institute Genomics Platform"/>
            <consortium name="The Broad Institute Genome Sequencing Center for Infectious Disease"/>
            <person name="Wu L."/>
            <person name="Ma J."/>
        </authorList>
    </citation>
    <scope>NUCLEOTIDE SEQUENCE [LARGE SCALE GENOMIC DNA]</scope>
    <source>
        <strain evidence="3">DT43</strain>
    </source>
</reference>
<dbReference type="EMBL" id="JBHSFG010000008">
    <property type="protein sequence ID" value="MFC4463706.1"/>
    <property type="molecule type" value="Genomic_DNA"/>
</dbReference>
<keyword evidence="3" id="KW-1185">Reference proteome</keyword>
<evidence type="ECO:0000313" key="2">
    <source>
        <dbReference type="EMBL" id="MFC4463706.1"/>
    </source>
</evidence>
<feature type="region of interest" description="Disordered" evidence="1">
    <location>
        <begin position="40"/>
        <end position="69"/>
    </location>
</feature>
<sequence length="69" mass="7627">MWNGDLVGHEVDHPCQLLEIPPLSAIVMRTGVLHMLVHAEPHETGEPGHGVDRRFQQRRIEPASAGGWG</sequence>
<protein>
    <submittedName>
        <fullName evidence="2">Uncharacterized protein</fullName>
    </submittedName>
</protein>
<evidence type="ECO:0000313" key="3">
    <source>
        <dbReference type="Proteomes" id="UP001596012"/>
    </source>
</evidence>
<gene>
    <name evidence="2" type="ORF">ACFPH6_03695</name>
</gene>
<proteinExistence type="predicted"/>
<organism evidence="2 3">
    <name type="scientific">Streptomyces xiangluensis</name>
    <dbReference type="NCBI Taxonomy" id="2665720"/>
    <lineage>
        <taxon>Bacteria</taxon>
        <taxon>Bacillati</taxon>
        <taxon>Actinomycetota</taxon>
        <taxon>Actinomycetes</taxon>
        <taxon>Kitasatosporales</taxon>
        <taxon>Streptomycetaceae</taxon>
        <taxon>Streptomyces</taxon>
    </lineage>
</organism>